<proteinExistence type="predicted"/>
<dbReference type="SUPFAM" id="SSF55729">
    <property type="entry name" value="Acyl-CoA N-acyltransferases (Nat)"/>
    <property type="match status" value="1"/>
</dbReference>
<evidence type="ECO:0000313" key="2">
    <source>
        <dbReference type="EMBL" id="QMU30907.1"/>
    </source>
</evidence>
<keyword evidence="2" id="KW-0808">Transferase</keyword>
<dbReference type="CDD" id="cd04301">
    <property type="entry name" value="NAT_SF"/>
    <property type="match status" value="1"/>
</dbReference>
<dbReference type="GO" id="GO:0016747">
    <property type="term" value="F:acyltransferase activity, transferring groups other than amino-acyl groups"/>
    <property type="evidence" value="ECO:0007669"/>
    <property type="project" value="InterPro"/>
</dbReference>
<dbReference type="PANTHER" id="PTHR31143:SF2">
    <property type="entry name" value="FR47-LIKE DOMAIN-CONTAINING PROTEIN-RELATED"/>
    <property type="match status" value="1"/>
</dbReference>
<dbReference type="InterPro" id="IPR013653">
    <property type="entry name" value="GCN5-like_dom"/>
</dbReference>
<dbReference type="KEGG" id="add:HUW48_24045"/>
<reference evidence="2 3" key="1">
    <citation type="submission" date="2020-06" db="EMBL/GenBank/DDBJ databases">
        <authorList>
            <person name="Hwang Y.J."/>
        </authorList>
    </citation>
    <scope>NUCLEOTIDE SEQUENCE [LARGE SCALE GENOMIC DNA]</scope>
    <source>
        <strain evidence="2 3">KUDC8001</strain>
    </source>
</reference>
<protein>
    <submittedName>
        <fullName evidence="2">GNAT family N-acetyltransferase</fullName>
    </submittedName>
</protein>
<dbReference type="RefSeq" id="WP_182413349.1">
    <property type="nucleotide sequence ID" value="NZ_CP055153.1"/>
</dbReference>
<dbReference type="PANTHER" id="PTHR31143">
    <property type="match status" value="1"/>
</dbReference>
<feature type="domain" description="N-acetyltransferase" evidence="1">
    <location>
        <begin position="100"/>
        <end position="227"/>
    </location>
</feature>
<name>A0A7L7LDS1_9BACT</name>
<keyword evidence="3" id="KW-1185">Reference proteome</keyword>
<dbReference type="EMBL" id="CP055153">
    <property type="protein sequence ID" value="QMU30907.1"/>
    <property type="molecule type" value="Genomic_DNA"/>
</dbReference>
<dbReference type="InterPro" id="IPR027365">
    <property type="entry name" value="GNAT_acetyltra_YdfB-like"/>
</dbReference>
<reference evidence="2 3" key="2">
    <citation type="submission" date="2020-08" db="EMBL/GenBank/DDBJ databases">
        <title>Adhaeribacter dokdonensis sp. nov., isolated from the rhizosphere of Elymus tsukushiensis, a plant native to the Dokdo Islands, Republic of Korea.</title>
        <authorList>
            <person name="Ghim S.Y."/>
        </authorList>
    </citation>
    <scope>NUCLEOTIDE SEQUENCE [LARGE SCALE GENOMIC DNA]</scope>
    <source>
        <strain evidence="2 3">KUDC8001</strain>
    </source>
</reference>
<evidence type="ECO:0000259" key="1">
    <source>
        <dbReference type="PROSITE" id="PS51186"/>
    </source>
</evidence>
<dbReference type="PROSITE" id="PS51186">
    <property type="entry name" value="GNAT"/>
    <property type="match status" value="1"/>
</dbReference>
<dbReference type="Gene3D" id="3.40.630.30">
    <property type="match status" value="1"/>
</dbReference>
<organism evidence="2 3">
    <name type="scientific">Adhaeribacter radiodurans</name>
    <dbReference type="NCBI Taxonomy" id="2745197"/>
    <lineage>
        <taxon>Bacteria</taxon>
        <taxon>Pseudomonadati</taxon>
        <taxon>Bacteroidota</taxon>
        <taxon>Cytophagia</taxon>
        <taxon>Cytophagales</taxon>
        <taxon>Hymenobacteraceae</taxon>
        <taxon>Adhaeribacter</taxon>
    </lineage>
</organism>
<evidence type="ECO:0000313" key="3">
    <source>
        <dbReference type="Proteomes" id="UP000514509"/>
    </source>
</evidence>
<gene>
    <name evidence="2" type="ORF">HUW48_24045</name>
</gene>
<dbReference type="InterPro" id="IPR016181">
    <property type="entry name" value="Acyl_CoA_acyltransferase"/>
</dbReference>
<dbReference type="Pfam" id="PF08445">
    <property type="entry name" value="FR47"/>
    <property type="match status" value="1"/>
</dbReference>
<accession>A0A7L7LDS1</accession>
<dbReference type="InterPro" id="IPR000182">
    <property type="entry name" value="GNAT_dom"/>
</dbReference>
<dbReference type="Proteomes" id="UP000514509">
    <property type="component" value="Chromosome"/>
</dbReference>
<sequence>MEHLLNNPIWFALQSGNKNIASGNAQVKFMQRDIGPFAAMEEYSESNFVYLLEQSKPGDYFILFTHEKIKVPASWTTLVEKTITQMVYLHPSPPSIVADTNLVVLEEKDVPAMLDLTQRTKPGPFLSGTIELGNYIGIFEGSKLIAMAGQRLKPGVYTEISAVCTDPAYTGRGLAQKIVTALVNKILAESRIPMLHLNTDNNSAYNLYTKIGFQTRREIMVYVIQNK</sequence>
<dbReference type="AlphaFoldDB" id="A0A7L7LDS1"/>